<proteinExistence type="predicted"/>
<dbReference type="Proteomes" id="UP000092495">
    <property type="component" value="Chromosome"/>
</dbReference>
<evidence type="ECO:0000259" key="1">
    <source>
        <dbReference type="PROSITE" id="PS51186"/>
    </source>
</evidence>
<reference evidence="2" key="1">
    <citation type="submission" date="2016-10" db="EMBL/GenBank/DDBJ databases">
        <authorList>
            <person name="See-Too W.S."/>
        </authorList>
    </citation>
    <scope>NUCLEOTIDE SEQUENCE</scope>
    <source>
        <strain evidence="2">DSM 22276</strain>
    </source>
</reference>
<dbReference type="CDD" id="cd04301">
    <property type="entry name" value="NAT_SF"/>
    <property type="match status" value="1"/>
</dbReference>
<dbReference type="Pfam" id="PF13302">
    <property type="entry name" value="Acetyltransf_3"/>
    <property type="match status" value="1"/>
</dbReference>
<dbReference type="PANTHER" id="PTHR43792:SF13">
    <property type="entry name" value="ACETYLTRANSFERASE"/>
    <property type="match status" value="1"/>
</dbReference>
<keyword evidence="3" id="KW-1185">Reference proteome</keyword>
<dbReference type="OrthoDB" id="452315at2"/>
<dbReference type="PANTHER" id="PTHR43792">
    <property type="entry name" value="GNAT FAMILY, PUTATIVE (AFU_ORTHOLOGUE AFUA_3G00765)-RELATED-RELATED"/>
    <property type="match status" value="1"/>
</dbReference>
<accession>A0A1C7EGX1</accession>
<gene>
    <name evidence="2" type="ORF">BCM40_06850</name>
</gene>
<dbReference type="GO" id="GO:0016747">
    <property type="term" value="F:acyltransferase activity, transferring groups other than amino-acyl groups"/>
    <property type="evidence" value="ECO:0007669"/>
    <property type="project" value="InterPro"/>
</dbReference>
<feature type="domain" description="N-acetyltransferase" evidence="1">
    <location>
        <begin position="27"/>
        <end position="164"/>
    </location>
</feature>
<dbReference type="Gene3D" id="3.40.630.30">
    <property type="match status" value="1"/>
</dbReference>
<dbReference type="RefSeq" id="WP_065526148.1">
    <property type="nucleotide sequence ID" value="NZ_CP016543.2"/>
</dbReference>
<dbReference type="InterPro" id="IPR016181">
    <property type="entry name" value="Acyl_CoA_acyltransferase"/>
</dbReference>
<dbReference type="STRING" id="414778.BCM40_06850"/>
<evidence type="ECO:0000313" key="2">
    <source>
        <dbReference type="EMBL" id="ANU23100.1"/>
    </source>
</evidence>
<dbReference type="EMBL" id="CP016543">
    <property type="protein sequence ID" value="ANU23100.1"/>
    <property type="molecule type" value="Genomic_DNA"/>
</dbReference>
<dbReference type="SUPFAM" id="SSF55729">
    <property type="entry name" value="Acyl-CoA N-acyltransferases (Nat)"/>
    <property type="match status" value="1"/>
</dbReference>
<organism evidence="2 3">
    <name type="scientific">Planococcus donghaensis</name>
    <dbReference type="NCBI Taxonomy" id="414778"/>
    <lineage>
        <taxon>Bacteria</taxon>
        <taxon>Bacillati</taxon>
        <taxon>Bacillota</taxon>
        <taxon>Bacilli</taxon>
        <taxon>Bacillales</taxon>
        <taxon>Caryophanaceae</taxon>
        <taxon>Planococcus</taxon>
    </lineage>
</organism>
<dbReference type="KEGG" id="pdg:BCM40_06850"/>
<dbReference type="InterPro" id="IPR000182">
    <property type="entry name" value="GNAT_dom"/>
</dbReference>
<name>A0A1C7EGX1_9BACL</name>
<dbReference type="AlphaFoldDB" id="A0A1C7EGX1"/>
<dbReference type="PROSITE" id="PS51186">
    <property type="entry name" value="GNAT"/>
    <property type="match status" value="1"/>
</dbReference>
<protein>
    <submittedName>
        <fullName evidence="2">GNAT family N-acetyltransferase</fullName>
    </submittedName>
</protein>
<evidence type="ECO:0000313" key="3">
    <source>
        <dbReference type="Proteomes" id="UP000092495"/>
    </source>
</evidence>
<dbReference type="InterPro" id="IPR051531">
    <property type="entry name" value="N-acetyltransferase"/>
</dbReference>
<sequence length="164" mass="18791">MPYIQTSRLTLVTFTTELMQAAIIDQLELAQITPYKVAAGYPSEEYKKIIPYKIKRYSEYPWENEWEGIIIHNASQTIMGDMGFRRKDGDQDQLELGYSIAPTYQGNGYATEMAKAMVKWGLKQQEIKKIVASCDPSNIASVRVLEKAGLKQIKEHNNKIHWTT</sequence>